<protein>
    <submittedName>
        <fullName evidence="10">RING-type domain-containing protein</fullName>
    </submittedName>
</protein>
<evidence type="ECO:0000313" key="8">
    <source>
        <dbReference type="EMBL" id="VDD78259.1"/>
    </source>
</evidence>
<proteinExistence type="predicted"/>
<keyword evidence="6" id="KW-0732">Signal</keyword>
<dbReference type="GO" id="GO:1990841">
    <property type="term" value="F:promoter-specific chromatin binding"/>
    <property type="evidence" value="ECO:0007669"/>
    <property type="project" value="TreeGrafter"/>
</dbReference>
<dbReference type="PROSITE" id="PS00518">
    <property type="entry name" value="ZF_RING_1"/>
    <property type="match status" value="1"/>
</dbReference>
<dbReference type="GO" id="GO:0008270">
    <property type="term" value="F:zinc ion binding"/>
    <property type="evidence" value="ECO:0007669"/>
    <property type="project" value="UniProtKB-KW"/>
</dbReference>
<sequence length="318" mass="35571">MLRPKMINLSLLNGHLICGLCGGYLIDATVLKNCIHAFCRSCILKYLSELNKVCPLCQTLIQEGRPPDGLEALRPDVTLQRVVYKLVPGLLRVEIDRIAEFHKRYAKNPSKVTREVRLSCKEAQALEDSTSADHLGSGLSSPTPTPLATRSLSRSVSYPYQFSGHHSVKSFPPATSISCLIDTTESVSLSLDPLNPVHTPPSLSSPSEAFFTTVYLLCPASCTVAHLQRLLLAKHDDSAFPGRWTVDIFLDCEYLEPAHSLRELAFLYAWPTQRRMLPLMYRFSDSRAVWWGSPMPRLDPPPLPTTPQPVKKRKRFST</sequence>
<dbReference type="WBParaSite" id="MCU_012692-RA">
    <property type="protein sequence ID" value="MCU_012692-RA"/>
    <property type="gene ID" value="MCU_012692"/>
</dbReference>
<dbReference type="InterPro" id="IPR013083">
    <property type="entry name" value="Znf_RING/FYVE/PHD"/>
</dbReference>
<evidence type="ECO:0000256" key="4">
    <source>
        <dbReference type="PROSITE-ProRule" id="PRU00175"/>
    </source>
</evidence>
<dbReference type="OrthoDB" id="1305878at2759"/>
<dbReference type="FunFam" id="3.30.40.10:FF:000033">
    <property type="entry name" value="Polycomb group RING finger protein 3"/>
    <property type="match status" value="1"/>
</dbReference>
<feature type="region of interest" description="Disordered" evidence="5">
    <location>
        <begin position="299"/>
        <end position="318"/>
    </location>
</feature>
<gene>
    <name evidence="8" type="ORF">MCOS_LOCUS4262</name>
</gene>
<feature type="chain" id="PRO_5043132275" evidence="6">
    <location>
        <begin position="24"/>
        <end position="318"/>
    </location>
</feature>
<keyword evidence="2 4" id="KW-0863">Zinc-finger</keyword>
<evidence type="ECO:0000256" key="3">
    <source>
        <dbReference type="ARBA" id="ARBA00022833"/>
    </source>
</evidence>
<dbReference type="Gene3D" id="3.30.40.10">
    <property type="entry name" value="Zinc/RING finger domain, C3HC4 (zinc finger)"/>
    <property type="match status" value="1"/>
</dbReference>
<evidence type="ECO:0000259" key="7">
    <source>
        <dbReference type="PROSITE" id="PS50089"/>
    </source>
</evidence>
<organism evidence="10">
    <name type="scientific">Mesocestoides corti</name>
    <name type="common">Flatworm</name>
    <dbReference type="NCBI Taxonomy" id="53468"/>
    <lineage>
        <taxon>Eukaryota</taxon>
        <taxon>Metazoa</taxon>
        <taxon>Spiralia</taxon>
        <taxon>Lophotrochozoa</taxon>
        <taxon>Platyhelminthes</taxon>
        <taxon>Cestoda</taxon>
        <taxon>Eucestoda</taxon>
        <taxon>Cyclophyllidea</taxon>
        <taxon>Mesocestoididae</taxon>
        <taxon>Mesocestoides</taxon>
    </lineage>
</organism>
<accession>A0A0R3UBG3</accession>
<dbReference type="InterPro" id="IPR017907">
    <property type="entry name" value="Znf_RING_CS"/>
</dbReference>
<reference evidence="8 9" key="1">
    <citation type="submission" date="2018-10" db="EMBL/GenBank/DDBJ databases">
        <authorList>
            <consortium name="Pathogen Informatics"/>
        </authorList>
    </citation>
    <scope>NUCLEOTIDE SEQUENCE [LARGE SCALE GENOMIC DNA]</scope>
</reference>
<evidence type="ECO:0000313" key="9">
    <source>
        <dbReference type="Proteomes" id="UP000267029"/>
    </source>
</evidence>
<dbReference type="GO" id="GO:0035102">
    <property type="term" value="C:PRC1 complex"/>
    <property type="evidence" value="ECO:0007669"/>
    <property type="project" value="TreeGrafter"/>
</dbReference>
<dbReference type="STRING" id="53468.A0A0R3UBG3"/>
<dbReference type="PROSITE" id="PS50089">
    <property type="entry name" value="ZF_RING_2"/>
    <property type="match status" value="1"/>
</dbReference>
<dbReference type="PANTHER" id="PTHR10825:SF29">
    <property type="entry name" value="POLYCOMB GROUP RING FINGER PROTEIN 1"/>
    <property type="match status" value="1"/>
</dbReference>
<name>A0A0R3UBG3_MESCO</name>
<feature type="domain" description="RING-type" evidence="7">
    <location>
        <begin position="18"/>
        <end position="58"/>
    </location>
</feature>
<dbReference type="Proteomes" id="UP000267029">
    <property type="component" value="Unassembled WGS sequence"/>
</dbReference>
<evidence type="ECO:0000256" key="1">
    <source>
        <dbReference type="ARBA" id="ARBA00022723"/>
    </source>
</evidence>
<dbReference type="AlphaFoldDB" id="A0A0R3UBG3"/>
<evidence type="ECO:0000313" key="10">
    <source>
        <dbReference type="WBParaSite" id="MCU_012692-RA"/>
    </source>
</evidence>
<dbReference type="PANTHER" id="PTHR10825">
    <property type="entry name" value="RING FINGER DOMAIN-CONTAINING, POLYCOMB GROUP COMPONENT"/>
    <property type="match status" value="1"/>
</dbReference>
<dbReference type="InterPro" id="IPR001841">
    <property type="entry name" value="Znf_RING"/>
</dbReference>
<dbReference type="SUPFAM" id="SSF57850">
    <property type="entry name" value="RING/U-box"/>
    <property type="match status" value="1"/>
</dbReference>
<feature type="signal peptide" evidence="6">
    <location>
        <begin position="1"/>
        <end position="23"/>
    </location>
</feature>
<feature type="compositionally biased region" description="Polar residues" evidence="5">
    <location>
        <begin position="138"/>
        <end position="150"/>
    </location>
</feature>
<dbReference type="EMBL" id="UXSR01001434">
    <property type="protein sequence ID" value="VDD78259.1"/>
    <property type="molecule type" value="Genomic_DNA"/>
</dbReference>
<dbReference type="Gene3D" id="3.10.20.90">
    <property type="entry name" value="Phosphatidylinositol 3-kinase Catalytic Subunit, Chain A, domain 1"/>
    <property type="match status" value="1"/>
</dbReference>
<feature type="region of interest" description="Disordered" evidence="5">
    <location>
        <begin position="129"/>
        <end position="150"/>
    </location>
</feature>
<reference evidence="10" key="2">
    <citation type="submission" date="2019-11" db="UniProtKB">
        <authorList>
            <consortium name="WormBaseParasite"/>
        </authorList>
    </citation>
    <scope>IDENTIFICATION</scope>
</reference>
<dbReference type="SMART" id="SM00184">
    <property type="entry name" value="RING"/>
    <property type="match status" value="1"/>
</dbReference>
<evidence type="ECO:0000256" key="6">
    <source>
        <dbReference type="SAM" id="SignalP"/>
    </source>
</evidence>
<keyword evidence="9" id="KW-1185">Reference proteome</keyword>
<dbReference type="GO" id="GO:0000122">
    <property type="term" value="P:negative regulation of transcription by RNA polymerase II"/>
    <property type="evidence" value="ECO:0007669"/>
    <property type="project" value="TreeGrafter"/>
</dbReference>
<evidence type="ECO:0000256" key="5">
    <source>
        <dbReference type="SAM" id="MobiDB-lite"/>
    </source>
</evidence>
<evidence type="ECO:0000256" key="2">
    <source>
        <dbReference type="ARBA" id="ARBA00022771"/>
    </source>
</evidence>
<keyword evidence="1" id="KW-0479">Metal-binding</keyword>
<keyword evidence="3" id="KW-0862">Zinc</keyword>
<dbReference type="Pfam" id="PF13923">
    <property type="entry name" value="zf-C3HC4_2"/>
    <property type="match status" value="1"/>
</dbReference>